<dbReference type="EMBL" id="CP017141">
    <property type="protein sequence ID" value="AOM77379.1"/>
    <property type="molecule type" value="Genomic_DNA"/>
</dbReference>
<dbReference type="InterPro" id="IPR026988">
    <property type="entry name" value="YaaC-like"/>
</dbReference>
<organism evidence="1 2">
    <name type="scientific">Pedobacter steynii</name>
    <dbReference type="NCBI Taxonomy" id="430522"/>
    <lineage>
        <taxon>Bacteria</taxon>
        <taxon>Pseudomonadati</taxon>
        <taxon>Bacteroidota</taxon>
        <taxon>Sphingobacteriia</taxon>
        <taxon>Sphingobacteriales</taxon>
        <taxon>Sphingobacteriaceae</taxon>
        <taxon>Pedobacter</taxon>
    </lineage>
</organism>
<sequence length="394" mass="45132">MAKDNERFRAENPDEIVFLRLNRLKSTRLCENLLWDKLNDTPNPSITDEVIEKKAIGLASVIESALGYWQSPSQSLNSKILSRYYFMLQLTIAEQVACVRNTDGLREIQKHTENGHGLKTFWIPDGKLPDDLLIYATQAGHFNSYGKFLGWDMKKCSQDKGIRKPADITPEVRAKMLSLSELFRTIPELRTVIEEYLNKPPLSIHVGHSQSNMITDSKFNEEFIKTNHRLPSLEDSRKGVKTTDVGIYSESPNIDIPYLETLGMPLTNFRTYRELGSNSDTIIGSISHPGETIWWDLFPTYSSRYVPVSYVKSIWGEGYHSVAVNYMLLYALSIVVRYMPDIWYRITNGEDNHIGSLIDYYISVMDHVLPLQMLEHIQGTKLSIHSQGSWMGEI</sequence>
<protein>
    <recommendedName>
        <fullName evidence="3">YaaC-like Protein</fullName>
    </recommendedName>
</protein>
<proteinExistence type="predicted"/>
<name>A0A1D7QFN0_9SPHI</name>
<evidence type="ECO:0000313" key="1">
    <source>
        <dbReference type="EMBL" id="AOM77379.1"/>
    </source>
</evidence>
<accession>A0A1D7QFN0</accession>
<reference evidence="1 2" key="1">
    <citation type="submission" date="2016-08" db="EMBL/GenBank/DDBJ databases">
        <authorList>
            <person name="Seilhamer J.J."/>
        </authorList>
    </citation>
    <scope>NUCLEOTIDE SEQUENCE [LARGE SCALE GENOMIC DNA]</scope>
    <source>
        <strain evidence="1 2">DX4</strain>
    </source>
</reference>
<dbReference type="KEGG" id="psty:BFS30_09500"/>
<dbReference type="Pfam" id="PF14175">
    <property type="entry name" value="YaaC"/>
    <property type="match status" value="1"/>
</dbReference>
<dbReference type="OrthoDB" id="1491127at2"/>
<evidence type="ECO:0008006" key="3">
    <source>
        <dbReference type="Google" id="ProtNLM"/>
    </source>
</evidence>
<dbReference type="Proteomes" id="UP000094313">
    <property type="component" value="Chromosome"/>
</dbReference>
<gene>
    <name evidence="1" type="ORF">BFS30_09500</name>
</gene>
<dbReference type="RefSeq" id="WP_069379069.1">
    <property type="nucleotide sequence ID" value="NZ_CP017141.1"/>
</dbReference>
<keyword evidence="2" id="KW-1185">Reference proteome</keyword>
<dbReference type="AlphaFoldDB" id="A0A1D7QFN0"/>
<evidence type="ECO:0000313" key="2">
    <source>
        <dbReference type="Proteomes" id="UP000094313"/>
    </source>
</evidence>